<reference evidence="11 12" key="1">
    <citation type="submission" date="2023-09" db="EMBL/GenBank/DDBJ databases">
        <title>Novel taxa isolated from Blanes Bay.</title>
        <authorList>
            <person name="Rey-Velasco X."/>
            <person name="Lucena T."/>
        </authorList>
    </citation>
    <scope>NUCLEOTIDE SEQUENCE [LARGE SCALE GENOMIC DNA]</scope>
    <source>
        <strain evidence="11 12">S334</strain>
    </source>
</reference>
<evidence type="ECO:0000256" key="5">
    <source>
        <dbReference type="ARBA" id="ARBA00022777"/>
    </source>
</evidence>
<evidence type="ECO:0000256" key="7">
    <source>
        <dbReference type="ARBA" id="ARBA00023012"/>
    </source>
</evidence>
<dbReference type="PANTHER" id="PTHR43065">
    <property type="entry name" value="SENSOR HISTIDINE KINASE"/>
    <property type="match status" value="1"/>
</dbReference>
<dbReference type="PROSITE" id="PS50112">
    <property type="entry name" value="PAS"/>
    <property type="match status" value="1"/>
</dbReference>
<keyword evidence="3" id="KW-0808">Transferase</keyword>
<dbReference type="PROSITE" id="PS50109">
    <property type="entry name" value="HIS_KIN"/>
    <property type="match status" value="1"/>
</dbReference>
<dbReference type="GO" id="GO:0005524">
    <property type="term" value="F:ATP binding"/>
    <property type="evidence" value="ECO:0007669"/>
    <property type="project" value="UniProtKB-KW"/>
</dbReference>
<dbReference type="EC" id="2.7.13.3" evidence="2"/>
<evidence type="ECO:0000256" key="1">
    <source>
        <dbReference type="ARBA" id="ARBA00000085"/>
    </source>
</evidence>
<dbReference type="RefSeq" id="WP_314013832.1">
    <property type="nucleotide sequence ID" value="NZ_JAVTTP010000001.1"/>
</dbReference>
<accession>A0ABU3L5F7</accession>
<dbReference type="InterPro" id="IPR004358">
    <property type="entry name" value="Sig_transdc_His_kin-like_C"/>
</dbReference>
<dbReference type="InterPro" id="IPR036890">
    <property type="entry name" value="HATPase_C_sf"/>
</dbReference>
<keyword evidence="6 11" id="KW-0067">ATP-binding</keyword>
<evidence type="ECO:0000313" key="11">
    <source>
        <dbReference type="EMBL" id="MDT7828488.1"/>
    </source>
</evidence>
<dbReference type="SMART" id="SM00387">
    <property type="entry name" value="HATPase_c"/>
    <property type="match status" value="1"/>
</dbReference>
<proteinExistence type="predicted"/>
<evidence type="ECO:0000259" key="9">
    <source>
        <dbReference type="PROSITE" id="PS50109"/>
    </source>
</evidence>
<dbReference type="PANTHER" id="PTHR43065:SF46">
    <property type="entry name" value="C4-DICARBOXYLATE TRANSPORT SENSOR PROTEIN DCTB"/>
    <property type="match status" value="1"/>
</dbReference>
<dbReference type="InterPro" id="IPR000014">
    <property type="entry name" value="PAS"/>
</dbReference>
<organism evidence="11 12">
    <name type="scientific">Pricia mediterranea</name>
    <dbReference type="NCBI Taxonomy" id="3076079"/>
    <lineage>
        <taxon>Bacteria</taxon>
        <taxon>Pseudomonadati</taxon>
        <taxon>Bacteroidota</taxon>
        <taxon>Flavobacteriia</taxon>
        <taxon>Flavobacteriales</taxon>
        <taxon>Flavobacteriaceae</taxon>
        <taxon>Pricia</taxon>
    </lineage>
</organism>
<dbReference type="InterPro" id="IPR003594">
    <property type="entry name" value="HATPase_dom"/>
</dbReference>
<keyword evidence="8" id="KW-0812">Transmembrane</keyword>
<evidence type="ECO:0000256" key="8">
    <source>
        <dbReference type="SAM" id="Phobius"/>
    </source>
</evidence>
<dbReference type="Pfam" id="PF02518">
    <property type="entry name" value="HATPase_c"/>
    <property type="match status" value="1"/>
</dbReference>
<keyword evidence="12" id="KW-1185">Reference proteome</keyword>
<evidence type="ECO:0000313" key="12">
    <source>
        <dbReference type="Proteomes" id="UP001250656"/>
    </source>
</evidence>
<keyword evidence="5" id="KW-0418">Kinase</keyword>
<evidence type="ECO:0000256" key="4">
    <source>
        <dbReference type="ARBA" id="ARBA00022741"/>
    </source>
</evidence>
<comment type="caution">
    <text evidence="11">The sequence shown here is derived from an EMBL/GenBank/DDBJ whole genome shotgun (WGS) entry which is preliminary data.</text>
</comment>
<dbReference type="CDD" id="cd00130">
    <property type="entry name" value="PAS"/>
    <property type="match status" value="1"/>
</dbReference>
<dbReference type="Gene3D" id="3.30.450.20">
    <property type="entry name" value="PAS domain"/>
    <property type="match status" value="1"/>
</dbReference>
<dbReference type="PRINTS" id="PR00344">
    <property type="entry name" value="BCTRLSENSOR"/>
</dbReference>
<dbReference type="SUPFAM" id="SSF55874">
    <property type="entry name" value="ATPase domain of HSP90 chaperone/DNA topoisomerase II/histidine kinase"/>
    <property type="match status" value="1"/>
</dbReference>
<dbReference type="EMBL" id="JAVTTP010000001">
    <property type="protein sequence ID" value="MDT7828488.1"/>
    <property type="molecule type" value="Genomic_DNA"/>
</dbReference>
<dbReference type="Pfam" id="PF13188">
    <property type="entry name" value="PAS_8"/>
    <property type="match status" value="1"/>
</dbReference>
<dbReference type="InterPro" id="IPR035965">
    <property type="entry name" value="PAS-like_dom_sf"/>
</dbReference>
<sequence>MVSRHIYWQLIFRIVLISAAALGSGFLFFDEQYVLSGLVFGLLVLQTVFLIRYVNQTNRKIAYFFDAIKNEDFTLRFPEKLSVKSLEELNHSLNMLNAMIQDVHLKKQAQEQYYQEILKQADIGILTINEKGHILYANPTVEKLLNHHPLNHIKQLRQVDEKLYAIFTDLKPFESKTFQLTNEREKTQLTLKSTSITAEGQTLLLVVVQDIHKELDEKETDSWFKLIRVLTHEIMNTITPITSISESVLKYFKTDGRTLTPEEFAEHHVKSTVKGLEVIKEQGNDLMDFVQSYRSFLNVPEPDKSLVSARDLFEKVKLLLGEARVVEDMDKSPIDIQIIIDPEDLELFIDVKQITQVLLNLGKNAQQALHSQREAVRQSKAPPKGTHGQIKFLAGIGDAGKKVIKVWDNGPGIPPEQQDEIFVPFFTTKNTGTGIGLSLSKQIMRLHGGSIQVASKKNTVFTLTFE</sequence>
<dbReference type="Gene3D" id="3.30.565.10">
    <property type="entry name" value="Histidine kinase-like ATPase, C-terminal domain"/>
    <property type="match status" value="1"/>
</dbReference>
<evidence type="ECO:0000256" key="3">
    <source>
        <dbReference type="ARBA" id="ARBA00022679"/>
    </source>
</evidence>
<keyword evidence="7" id="KW-0902">Two-component regulatory system</keyword>
<gene>
    <name evidence="11" type="ORF">RQM65_07425</name>
</gene>
<keyword evidence="4" id="KW-0547">Nucleotide-binding</keyword>
<feature type="domain" description="PAS" evidence="10">
    <location>
        <begin position="110"/>
        <end position="146"/>
    </location>
</feature>
<keyword evidence="8" id="KW-0472">Membrane</keyword>
<comment type="catalytic activity">
    <reaction evidence="1">
        <text>ATP + protein L-histidine = ADP + protein N-phospho-L-histidine.</text>
        <dbReference type="EC" id="2.7.13.3"/>
    </reaction>
</comment>
<keyword evidence="8" id="KW-1133">Transmembrane helix</keyword>
<feature type="transmembrane region" description="Helical" evidence="8">
    <location>
        <begin position="35"/>
        <end position="54"/>
    </location>
</feature>
<dbReference type="SUPFAM" id="SSF55785">
    <property type="entry name" value="PYP-like sensor domain (PAS domain)"/>
    <property type="match status" value="1"/>
</dbReference>
<feature type="domain" description="Histidine kinase" evidence="9">
    <location>
        <begin position="229"/>
        <end position="466"/>
    </location>
</feature>
<feature type="transmembrane region" description="Helical" evidence="8">
    <location>
        <begin position="7"/>
        <end position="29"/>
    </location>
</feature>
<evidence type="ECO:0000256" key="2">
    <source>
        <dbReference type="ARBA" id="ARBA00012438"/>
    </source>
</evidence>
<evidence type="ECO:0000256" key="6">
    <source>
        <dbReference type="ARBA" id="ARBA00022840"/>
    </source>
</evidence>
<evidence type="ECO:0000259" key="10">
    <source>
        <dbReference type="PROSITE" id="PS50112"/>
    </source>
</evidence>
<name>A0ABU3L5F7_9FLAO</name>
<dbReference type="InterPro" id="IPR005467">
    <property type="entry name" value="His_kinase_dom"/>
</dbReference>
<protein>
    <recommendedName>
        <fullName evidence="2">histidine kinase</fullName>
        <ecNumber evidence="2">2.7.13.3</ecNumber>
    </recommendedName>
</protein>
<dbReference type="Proteomes" id="UP001250656">
    <property type="component" value="Unassembled WGS sequence"/>
</dbReference>